<dbReference type="CDD" id="cd03747">
    <property type="entry name" value="Ntn_PGA_like"/>
    <property type="match status" value="1"/>
</dbReference>
<keyword evidence="3" id="KW-0865">Zymogen</keyword>
<comment type="cofactor">
    <cofactor evidence="5">
        <name>Ca(2+)</name>
        <dbReference type="ChEBI" id="CHEBI:29108"/>
    </cofactor>
    <text evidence="5">Binds 1 Ca(2+) ion per dimer.</text>
</comment>
<evidence type="ECO:0000256" key="4">
    <source>
        <dbReference type="PIRSR" id="PIRSR001227-1"/>
    </source>
</evidence>
<dbReference type="RefSeq" id="WP_227309371.1">
    <property type="nucleotide sequence ID" value="NZ_JAESVA010000008.1"/>
</dbReference>
<dbReference type="GO" id="GO:0017000">
    <property type="term" value="P:antibiotic biosynthetic process"/>
    <property type="evidence" value="ECO:0007669"/>
    <property type="project" value="InterPro"/>
</dbReference>
<keyword evidence="5" id="KW-0106">Calcium</keyword>
<dbReference type="InterPro" id="IPR014395">
    <property type="entry name" value="Pen/GL7ACA/AHL_acylase"/>
</dbReference>
<dbReference type="PANTHER" id="PTHR34218">
    <property type="entry name" value="PEPTIDASE S45 PENICILLIN AMIDASE"/>
    <property type="match status" value="1"/>
</dbReference>
<dbReference type="Proteomes" id="UP000721844">
    <property type="component" value="Unassembled WGS sequence"/>
</dbReference>
<dbReference type="InterPro" id="IPR002692">
    <property type="entry name" value="S45"/>
</dbReference>
<evidence type="ECO:0000256" key="1">
    <source>
        <dbReference type="ARBA" id="ARBA00006586"/>
    </source>
</evidence>
<keyword evidence="2" id="KW-0378">Hydrolase</keyword>
<dbReference type="PANTHER" id="PTHR34218:SF4">
    <property type="entry name" value="ACYL-HOMOSERINE LACTONE ACYLASE QUIP"/>
    <property type="match status" value="1"/>
</dbReference>
<dbReference type="AlphaFoldDB" id="A0A964E5N6"/>
<keyword evidence="5" id="KW-0479">Metal-binding</keyword>
<dbReference type="PIRSF" id="PIRSF001227">
    <property type="entry name" value="Pen_acylase"/>
    <property type="match status" value="1"/>
</dbReference>
<dbReference type="InterPro" id="IPR029055">
    <property type="entry name" value="Ntn_hydrolases_N"/>
</dbReference>
<evidence type="ECO:0000256" key="5">
    <source>
        <dbReference type="PIRSR" id="PIRSR001227-2"/>
    </source>
</evidence>
<dbReference type="Gene3D" id="3.60.20.10">
    <property type="entry name" value="Glutamine Phosphoribosylpyrophosphate, subunit 1, domain 1"/>
    <property type="match status" value="1"/>
</dbReference>
<feature type="binding site" evidence="5">
    <location>
        <position position="156"/>
    </location>
    <ligand>
        <name>Ca(2+)</name>
        <dbReference type="ChEBI" id="CHEBI:29108"/>
    </ligand>
</feature>
<dbReference type="SUPFAM" id="SSF56235">
    <property type="entry name" value="N-terminal nucleophile aminohydrolases (Ntn hydrolases)"/>
    <property type="match status" value="1"/>
</dbReference>
<reference evidence="6 7" key="1">
    <citation type="journal article" date="2021" name="Microorganisms">
        <title>Acidisoma silvae sp. nov. and Acidisomacellulosilytica sp. nov., Two Acidophilic Bacteria Isolated from Decaying Wood, Hydrolyzing Cellulose and Producing Poly-3-hydroxybutyrate.</title>
        <authorList>
            <person name="Mieszkin S."/>
            <person name="Pouder E."/>
            <person name="Uroz S."/>
            <person name="Simon-Colin C."/>
            <person name="Alain K."/>
        </authorList>
    </citation>
    <scope>NUCLEOTIDE SEQUENCE [LARGE SCALE GENOMIC DNA]</scope>
    <source>
        <strain evidence="6 7">HW T5.17</strain>
    </source>
</reference>
<dbReference type="GO" id="GO:0016811">
    <property type="term" value="F:hydrolase activity, acting on carbon-nitrogen (but not peptide) bonds, in linear amides"/>
    <property type="evidence" value="ECO:0007669"/>
    <property type="project" value="InterPro"/>
</dbReference>
<proteinExistence type="inferred from homology"/>
<sequence length="778" mass="85195">MSDEVLTIPGLSEPVTILLDRWGIPHIRAGNLMDMFFAQGFNAARDRLWQMDLWRKRGLGLLAADFGPGYLEQDRAARLFVYRGDMTAEWACYSPDAQDICAAFVGGINAYIDLVARDPARLPVEFAELGTRPAKWQTEDVVRIRSHGWMRNALSEVTRANIMAKVGAETDLLRQNLNPPKVVTAPDGLDIGSIPMAVLDTFKLGLLPVSFDAARLAAPIEQAGDWRRITPLGDVVRESNGQGSNNWVIAGSKTESGRPILANDPHRAHAVPSLRYIVHLTCPEFDGIGAGEPVVPGIMAGHNGQIGFGLTLFFGPDQEDVYVYETHPEDCDLYRYQDGWERMRIVEETTAVRGAPDQPLRLKFTRHGPVIHEDQAAGRAYALRSVWFEPGSAAYFVSISSMRRKTFTDFAGDMQRWAVPAVNQVYADTAGNIGWVVAGFSPIRPNWDGLLPVPGDGRYEWQGFHRAGDLPFVLNPDKGFVATANEQNVPPDWSLPAEKIGHEWIESSRANRIAEAFAQTKVHSVATSCALQTDLISIPARRLSVLLSGVTGDDATLSAALALLQDWDGDLAPGSAAAALSEVWWSKHLRPGIFAVKVADPAVRALMGLGDVDAILTRLEQPEGFFPSPAARDALLTETLLNAYAECVERMGDDPASWAWGLIHHGYFQHALSDVTQTKSRNVGPLPMGGSESTPMNAMYRYGDFRVVLGASFRMVLDVGAWDNSRCINAPGQSGDVRSPHYGDLAEAWSKGEYVPLLFSQGAVDDATRTRITLRPAT</sequence>
<feature type="binding site" evidence="5">
    <location>
        <position position="320"/>
    </location>
    <ligand>
        <name>Ca(2+)</name>
        <dbReference type="ChEBI" id="CHEBI:29108"/>
    </ligand>
</feature>
<dbReference type="Gene3D" id="1.10.1400.10">
    <property type="match status" value="1"/>
</dbReference>
<organism evidence="6 7">
    <name type="scientific">Acidisoma cellulosilyticum</name>
    <dbReference type="NCBI Taxonomy" id="2802395"/>
    <lineage>
        <taxon>Bacteria</taxon>
        <taxon>Pseudomonadati</taxon>
        <taxon>Pseudomonadota</taxon>
        <taxon>Alphaproteobacteria</taxon>
        <taxon>Acetobacterales</taxon>
        <taxon>Acidocellaceae</taxon>
        <taxon>Acidisoma</taxon>
    </lineage>
</organism>
<evidence type="ECO:0000256" key="3">
    <source>
        <dbReference type="ARBA" id="ARBA00023145"/>
    </source>
</evidence>
<evidence type="ECO:0000313" key="6">
    <source>
        <dbReference type="EMBL" id="MCB8882721.1"/>
    </source>
</evidence>
<evidence type="ECO:0000313" key="7">
    <source>
        <dbReference type="Proteomes" id="UP000721844"/>
    </source>
</evidence>
<comment type="caution">
    <text evidence="6">The sequence shown here is derived from an EMBL/GenBank/DDBJ whole genome shotgun (WGS) entry which is preliminary data.</text>
</comment>
<dbReference type="InterPro" id="IPR043146">
    <property type="entry name" value="Penicillin_amidase_N_B-knob"/>
</dbReference>
<evidence type="ECO:0000256" key="2">
    <source>
        <dbReference type="ARBA" id="ARBA00022801"/>
    </source>
</evidence>
<dbReference type="Pfam" id="PF01804">
    <property type="entry name" value="Penicil_amidase"/>
    <property type="match status" value="1"/>
</dbReference>
<dbReference type="InterPro" id="IPR043147">
    <property type="entry name" value="Penicillin_amidase_A-knob"/>
</dbReference>
<keyword evidence="7" id="KW-1185">Reference proteome</keyword>
<gene>
    <name evidence="6" type="ORF">ACELLULO517_20925</name>
</gene>
<dbReference type="EMBL" id="JAESVA010000008">
    <property type="protein sequence ID" value="MCB8882721.1"/>
    <property type="molecule type" value="Genomic_DNA"/>
</dbReference>
<name>A0A964E5N6_9PROT</name>
<protein>
    <submittedName>
        <fullName evidence="6">Penicillin acylase family protein</fullName>
    </submittedName>
</protein>
<feature type="active site" description="Nucleophile" evidence="4">
    <location>
        <position position="244"/>
    </location>
</feature>
<feature type="binding site" evidence="5">
    <location>
        <position position="317"/>
    </location>
    <ligand>
        <name>Ca(2+)</name>
        <dbReference type="ChEBI" id="CHEBI:29108"/>
    </ligand>
</feature>
<dbReference type="GO" id="GO:0046872">
    <property type="term" value="F:metal ion binding"/>
    <property type="evidence" value="ECO:0007669"/>
    <property type="project" value="UniProtKB-KW"/>
</dbReference>
<dbReference type="InterPro" id="IPR023343">
    <property type="entry name" value="Penicillin_amidase_dom1"/>
</dbReference>
<accession>A0A964E5N6</accession>
<dbReference type="Gene3D" id="2.30.120.10">
    <property type="match status" value="1"/>
</dbReference>
<dbReference type="Gene3D" id="1.10.439.10">
    <property type="entry name" value="Penicillin Amidohydrolase, domain 1"/>
    <property type="match status" value="1"/>
</dbReference>
<comment type="similarity">
    <text evidence="1">Belongs to the peptidase S45 family.</text>
</comment>